<accession>A0A6A6W0G8</accession>
<dbReference type="PROSITE" id="PS50865">
    <property type="entry name" value="ZF_MYND_2"/>
    <property type="match status" value="1"/>
</dbReference>
<feature type="compositionally biased region" description="Gly residues" evidence="5">
    <location>
        <begin position="264"/>
        <end position="275"/>
    </location>
</feature>
<proteinExistence type="predicted"/>
<feature type="compositionally biased region" description="Acidic residues" evidence="5">
    <location>
        <begin position="276"/>
        <end position="290"/>
    </location>
</feature>
<dbReference type="Pfam" id="PF01753">
    <property type="entry name" value="zf-MYND"/>
    <property type="match status" value="1"/>
</dbReference>
<dbReference type="AlphaFoldDB" id="A0A6A6W0G8"/>
<keyword evidence="8" id="KW-1185">Reference proteome</keyword>
<feature type="region of interest" description="Disordered" evidence="5">
    <location>
        <begin position="262"/>
        <end position="310"/>
    </location>
</feature>
<dbReference type="GO" id="GO:0008270">
    <property type="term" value="F:zinc ion binding"/>
    <property type="evidence" value="ECO:0007669"/>
    <property type="project" value="UniProtKB-KW"/>
</dbReference>
<evidence type="ECO:0000313" key="8">
    <source>
        <dbReference type="Proteomes" id="UP000799437"/>
    </source>
</evidence>
<feature type="domain" description="MYND-type" evidence="6">
    <location>
        <begin position="203"/>
        <end position="246"/>
    </location>
</feature>
<dbReference type="GeneID" id="54488419"/>
<dbReference type="EMBL" id="ML996577">
    <property type="protein sequence ID" value="KAF2755629.1"/>
    <property type="molecule type" value="Genomic_DNA"/>
</dbReference>
<dbReference type="SUPFAM" id="SSF144232">
    <property type="entry name" value="HIT/MYND zinc finger-like"/>
    <property type="match status" value="1"/>
</dbReference>
<dbReference type="PROSITE" id="PS01360">
    <property type="entry name" value="ZF_MYND_1"/>
    <property type="match status" value="1"/>
</dbReference>
<dbReference type="OrthoDB" id="432970at2759"/>
<evidence type="ECO:0000256" key="5">
    <source>
        <dbReference type="SAM" id="MobiDB-lite"/>
    </source>
</evidence>
<reference evidence="7" key="1">
    <citation type="journal article" date="2020" name="Stud. Mycol.">
        <title>101 Dothideomycetes genomes: a test case for predicting lifestyles and emergence of pathogens.</title>
        <authorList>
            <person name="Haridas S."/>
            <person name="Albert R."/>
            <person name="Binder M."/>
            <person name="Bloem J."/>
            <person name="Labutti K."/>
            <person name="Salamov A."/>
            <person name="Andreopoulos B."/>
            <person name="Baker S."/>
            <person name="Barry K."/>
            <person name="Bills G."/>
            <person name="Bluhm B."/>
            <person name="Cannon C."/>
            <person name="Castanera R."/>
            <person name="Culley D."/>
            <person name="Daum C."/>
            <person name="Ezra D."/>
            <person name="Gonzalez J."/>
            <person name="Henrissat B."/>
            <person name="Kuo A."/>
            <person name="Liang C."/>
            <person name="Lipzen A."/>
            <person name="Lutzoni F."/>
            <person name="Magnuson J."/>
            <person name="Mondo S."/>
            <person name="Nolan M."/>
            <person name="Ohm R."/>
            <person name="Pangilinan J."/>
            <person name="Park H.-J."/>
            <person name="Ramirez L."/>
            <person name="Alfaro M."/>
            <person name="Sun H."/>
            <person name="Tritt A."/>
            <person name="Yoshinaga Y."/>
            <person name="Zwiers L.-H."/>
            <person name="Turgeon B."/>
            <person name="Goodwin S."/>
            <person name="Spatafora J."/>
            <person name="Crous P."/>
            <person name="Grigoriev I."/>
        </authorList>
    </citation>
    <scope>NUCLEOTIDE SEQUENCE</scope>
    <source>
        <strain evidence="7">CBS 121739</strain>
    </source>
</reference>
<keyword evidence="2 4" id="KW-0863">Zinc-finger</keyword>
<dbReference type="Gene3D" id="6.10.140.2220">
    <property type="match status" value="1"/>
</dbReference>
<dbReference type="RefSeq" id="XP_033598080.1">
    <property type="nucleotide sequence ID" value="XM_033747365.1"/>
</dbReference>
<evidence type="ECO:0000313" key="7">
    <source>
        <dbReference type="EMBL" id="KAF2755629.1"/>
    </source>
</evidence>
<evidence type="ECO:0000256" key="4">
    <source>
        <dbReference type="PROSITE-ProRule" id="PRU00134"/>
    </source>
</evidence>
<evidence type="ECO:0000256" key="2">
    <source>
        <dbReference type="ARBA" id="ARBA00022771"/>
    </source>
</evidence>
<evidence type="ECO:0000256" key="1">
    <source>
        <dbReference type="ARBA" id="ARBA00022723"/>
    </source>
</evidence>
<evidence type="ECO:0000259" key="6">
    <source>
        <dbReference type="PROSITE" id="PS50865"/>
    </source>
</evidence>
<gene>
    <name evidence="7" type="ORF">EJ05DRAFT_503090</name>
</gene>
<protein>
    <recommendedName>
        <fullName evidence="6">MYND-type domain-containing protein</fullName>
    </recommendedName>
</protein>
<keyword evidence="1" id="KW-0479">Metal-binding</keyword>
<organism evidence="7 8">
    <name type="scientific">Pseudovirgaria hyperparasitica</name>
    <dbReference type="NCBI Taxonomy" id="470096"/>
    <lineage>
        <taxon>Eukaryota</taxon>
        <taxon>Fungi</taxon>
        <taxon>Dikarya</taxon>
        <taxon>Ascomycota</taxon>
        <taxon>Pezizomycotina</taxon>
        <taxon>Dothideomycetes</taxon>
        <taxon>Dothideomycetes incertae sedis</taxon>
        <taxon>Acrospermales</taxon>
        <taxon>Acrospermaceae</taxon>
        <taxon>Pseudovirgaria</taxon>
    </lineage>
</organism>
<keyword evidence="3" id="KW-0862">Zinc</keyword>
<name>A0A6A6W0G8_9PEZI</name>
<evidence type="ECO:0000256" key="3">
    <source>
        <dbReference type="ARBA" id="ARBA00022833"/>
    </source>
</evidence>
<sequence length="310" mass="33322">MTPPPTTIPSAIAHILHCFHPDARRAFWDFDRWFSVTWICNLAGGGDVNDDGKHGKDGHETTTTAAFEISRIRRQVSVGSLDADGCWILVLVFDVAASEDGDVDDDGQSTVSQSTTTQSIQHHWHPLPSLSMRHTTPPTISALALTLLQTMTSAQTWLSSKSRPHRHEFYVELDGPADMDDPGADGLAIYPGWLYGALDLGLCAACREGGCEGERGSLSKCARCGTAAYCSRDCQRRDWAAHRVVCGMDGVGRGRALLLSSREGGLGGGNGGGGGNEDDDDDDDAEDSNADEQQHHPNPPTSTPTHHLHP</sequence>
<dbReference type="Proteomes" id="UP000799437">
    <property type="component" value="Unassembled WGS sequence"/>
</dbReference>
<dbReference type="InterPro" id="IPR002893">
    <property type="entry name" value="Znf_MYND"/>
</dbReference>